<evidence type="ECO:0000313" key="1">
    <source>
        <dbReference type="EMBL" id="KAJ2977620.1"/>
    </source>
</evidence>
<protein>
    <submittedName>
        <fullName evidence="1">Uncharacterized protein</fullName>
    </submittedName>
</protein>
<organism evidence="1 2">
    <name type="scientific">Zarea fungicola</name>
    <dbReference type="NCBI Taxonomy" id="93591"/>
    <lineage>
        <taxon>Eukaryota</taxon>
        <taxon>Fungi</taxon>
        <taxon>Dikarya</taxon>
        <taxon>Ascomycota</taxon>
        <taxon>Pezizomycotina</taxon>
        <taxon>Sordariomycetes</taxon>
        <taxon>Hypocreomycetidae</taxon>
        <taxon>Hypocreales</taxon>
        <taxon>Cordycipitaceae</taxon>
        <taxon>Zarea</taxon>
    </lineage>
</organism>
<gene>
    <name evidence="1" type="ORF">NQ176_g4264</name>
</gene>
<keyword evidence="2" id="KW-1185">Reference proteome</keyword>
<evidence type="ECO:0000313" key="2">
    <source>
        <dbReference type="Proteomes" id="UP001143910"/>
    </source>
</evidence>
<accession>A0ACC1NF72</accession>
<comment type="caution">
    <text evidence="1">The sequence shown here is derived from an EMBL/GenBank/DDBJ whole genome shotgun (WGS) entry which is preliminary data.</text>
</comment>
<dbReference type="EMBL" id="JANJQO010000454">
    <property type="protein sequence ID" value="KAJ2977620.1"/>
    <property type="molecule type" value="Genomic_DNA"/>
</dbReference>
<name>A0ACC1NF72_9HYPO</name>
<reference evidence="1" key="1">
    <citation type="submission" date="2022-08" db="EMBL/GenBank/DDBJ databases">
        <title>Genome Sequence of Lecanicillium fungicola.</title>
        <authorList>
            <person name="Buettner E."/>
        </authorList>
    </citation>
    <scope>NUCLEOTIDE SEQUENCE</scope>
    <source>
        <strain evidence="1">Babe33</strain>
    </source>
</reference>
<sequence>MLGGSERYVVVGDEMTGDEDAGDQASQPGDGRILAWDLLNGKLVGKVRVPWGPEGYDARKRVVGRDGKEKVKKNVVSCMAWRENGWGDQFCVGGMSGVVTVFAATK</sequence>
<proteinExistence type="predicted"/>
<dbReference type="Proteomes" id="UP001143910">
    <property type="component" value="Unassembled WGS sequence"/>
</dbReference>